<gene>
    <name evidence="2" type="ORF">P7H59_00590</name>
</gene>
<evidence type="ECO:0000313" key="2">
    <source>
        <dbReference type="EMBL" id="MDT2826945.1"/>
    </source>
</evidence>
<dbReference type="PROSITE" id="PS51257">
    <property type="entry name" value="PROKAR_LIPOPROTEIN"/>
    <property type="match status" value="1"/>
</dbReference>
<dbReference type="RefSeq" id="WP_311818198.1">
    <property type="nucleotide sequence ID" value="NZ_JARQBN010000001.1"/>
</dbReference>
<evidence type="ECO:0000313" key="3">
    <source>
        <dbReference type="Proteomes" id="UP001265301"/>
    </source>
</evidence>
<name>A0ABU3FLU6_9ENTE</name>
<comment type="caution">
    <text evidence="2">The sequence shown here is derived from an EMBL/GenBank/DDBJ whole genome shotgun (WGS) entry which is preliminary data.</text>
</comment>
<sequence>MKRVLDFIQANKLLSILLFLTIISCLVGRFSAGGRLLGSVLIIVAANLGGIFFFFIH</sequence>
<dbReference type="EMBL" id="JARQBN010000001">
    <property type="protein sequence ID" value="MDT2826945.1"/>
    <property type="molecule type" value="Genomic_DNA"/>
</dbReference>
<reference evidence="2 3" key="1">
    <citation type="submission" date="2023-03" db="EMBL/GenBank/DDBJ databases">
        <authorList>
            <person name="Shen W."/>
            <person name="Cai J."/>
        </authorList>
    </citation>
    <scope>NUCLEOTIDE SEQUENCE [LARGE SCALE GENOMIC DNA]</scope>
    <source>
        <strain evidence="2 3">B101</strain>
    </source>
</reference>
<keyword evidence="1" id="KW-0812">Transmembrane</keyword>
<evidence type="ECO:0000256" key="1">
    <source>
        <dbReference type="SAM" id="Phobius"/>
    </source>
</evidence>
<keyword evidence="1" id="KW-1133">Transmembrane helix</keyword>
<feature type="transmembrane region" description="Helical" evidence="1">
    <location>
        <begin position="12"/>
        <end position="30"/>
    </location>
</feature>
<dbReference type="Proteomes" id="UP001265301">
    <property type="component" value="Unassembled WGS sequence"/>
</dbReference>
<proteinExistence type="predicted"/>
<keyword evidence="3" id="KW-1185">Reference proteome</keyword>
<organism evidence="2 3">
    <name type="scientific">Enterococcus viikkiensis</name>
    <dbReference type="NCBI Taxonomy" id="930854"/>
    <lineage>
        <taxon>Bacteria</taxon>
        <taxon>Bacillati</taxon>
        <taxon>Bacillota</taxon>
        <taxon>Bacilli</taxon>
        <taxon>Lactobacillales</taxon>
        <taxon>Enterococcaceae</taxon>
        <taxon>Enterococcus</taxon>
    </lineage>
</organism>
<protein>
    <submittedName>
        <fullName evidence="2">Uncharacterized protein</fullName>
    </submittedName>
</protein>
<keyword evidence="1" id="KW-0472">Membrane</keyword>
<accession>A0ABU3FLU6</accession>
<feature type="transmembrane region" description="Helical" evidence="1">
    <location>
        <begin position="36"/>
        <end position="56"/>
    </location>
</feature>